<evidence type="ECO:0000313" key="3">
    <source>
        <dbReference type="Ensembl" id="ENSSFAP00005045604.1"/>
    </source>
</evidence>
<dbReference type="Pfam" id="PF03455">
    <property type="entry name" value="dDENN"/>
    <property type="match status" value="1"/>
</dbReference>
<keyword evidence="1" id="KW-0344">Guanine-nucleotide releasing factor</keyword>
<dbReference type="PANTHER" id="PTHR15288">
    <property type="entry name" value="DENN DOMAIN-CONTAINING PROTEIN 2"/>
    <property type="match status" value="1"/>
</dbReference>
<dbReference type="InterPro" id="IPR037516">
    <property type="entry name" value="Tripartite_DENN"/>
</dbReference>
<dbReference type="PANTHER" id="PTHR15288:SF3">
    <property type="entry name" value="DENN DOMAIN-CONTAINING PROTEIN 2A"/>
    <property type="match status" value="1"/>
</dbReference>
<dbReference type="InterPro" id="IPR043153">
    <property type="entry name" value="DENN_C"/>
</dbReference>
<dbReference type="InterPro" id="IPR005112">
    <property type="entry name" value="dDENN_dom"/>
</dbReference>
<dbReference type="GO" id="GO:0042147">
    <property type="term" value="P:retrograde transport, endosome to Golgi"/>
    <property type="evidence" value="ECO:0007669"/>
    <property type="project" value="TreeGrafter"/>
</dbReference>
<dbReference type="Gene3D" id="3.40.50.11500">
    <property type="match status" value="1"/>
</dbReference>
<dbReference type="InterPro" id="IPR001194">
    <property type="entry name" value="cDENN_dom"/>
</dbReference>
<dbReference type="AlphaFoldDB" id="A0A672IWY3"/>
<reference evidence="3" key="3">
    <citation type="submission" date="2025-09" db="UniProtKB">
        <authorList>
            <consortium name="Ensembl"/>
        </authorList>
    </citation>
    <scope>IDENTIFICATION</scope>
</reference>
<dbReference type="GO" id="GO:0015629">
    <property type="term" value="C:actin cytoskeleton"/>
    <property type="evidence" value="ECO:0007669"/>
    <property type="project" value="TreeGrafter"/>
</dbReference>
<sequence length="312" mass="35925">MIIDVERRRALSPALVQPFMRAIMEAQFPAPGRTINIKTFLPGSGTEVMELCRPTDSRLEHVDFECLFSCLSLRLLLRVFGSLLLERRLIFTADKLSTLSQCCHAVVALLYPFVWQHTYIPVLPSAMLDIVCTPTPFIVGLLSSSLPQLTELPLEEVLVVDLEKNRFLRQLDDEDSILPAKLQTALENVLERRRELANERGGDTSSGERNTVVSEAFVRFFVELVGHYPLFITGEREDAIPSKTVRRFLEVFMETQMFGWFIQERELHRQALKGLFEVRVQEYLDSIHENEHRRVNRFLKGLGSKMKFLSKK</sequence>
<protein>
    <recommendedName>
        <fullName evidence="2">UDENN domain-containing protein</fullName>
    </recommendedName>
</protein>
<keyword evidence="4" id="KW-1185">Reference proteome</keyword>
<evidence type="ECO:0000313" key="4">
    <source>
        <dbReference type="Proteomes" id="UP000472267"/>
    </source>
</evidence>
<gene>
    <name evidence="3" type="primary">LOC115404458</name>
</gene>
<dbReference type="InterPro" id="IPR051942">
    <property type="entry name" value="DENN_domain_containing_2"/>
</dbReference>
<accession>A0A672IWY3</accession>
<dbReference type="Pfam" id="PF02141">
    <property type="entry name" value="DENN"/>
    <property type="match status" value="1"/>
</dbReference>
<dbReference type="Ensembl" id="ENSSFAT00005047181.1">
    <property type="protein sequence ID" value="ENSSFAP00005045604.1"/>
    <property type="gene ID" value="ENSSFAG00005022303.1"/>
</dbReference>
<feature type="domain" description="UDENN" evidence="2">
    <location>
        <begin position="1"/>
        <end position="290"/>
    </location>
</feature>
<evidence type="ECO:0000256" key="1">
    <source>
        <dbReference type="ARBA" id="ARBA00022658"/>
    </source>
</evidence>
<dbReference type="SMART" id="SM00801">
    <property type="entry name" value="dDENN"/>
    <property type="match status" value="1"/>
</dbReference>
<dbReference type="SMART" id="SM00799">
    <property type="entry name" value="DENN"/>
    <property type="match status" value="1"/>
</dbReference>
<organism evidence="3 4">
    <name type="scientific">Salarias fasciatus</name>
    <name type="common">Jewelled blenny</name>
    <name type="synonym">Blennius fasciatus</name>
    <dbReference type="NCBI Taxonomy" id="181472"/>
    <lineage>
        <taxon>Eukaryota</taxon>
        <taxon>Metazoa</taxon>
        <taxon>Chordata</taxon>
        <taxon>Craniata</taxon>
        <taxon>Vertebrata</taxon>
        <taxon>Euteleostomi</taxon>
        <taxon>Actinopterygii</taxon>
        <taxon>Neopterygii</taxon>
        <taxon>Teleostei</taxon>
        <taxon>Neoteleostei</taxon>
        <taxon>Acanthomorphata</taxon>
        <taxon>Ovalentaria</taxon>
        <taxon>Blenniimorphae</taxon>
        <taxon>Blenniiformes</taxon>
        <taxon>Blennioidei</taxon>
        <taxon>Blenniidae</taxon>
        <taxon>Salariinae</taxon>
        <taxon>Salarias</taxon>
    </lineage>
</organism>
<reference evidence="3" key="1">
    <citation type="submission" date="2019-06" db="EMBL/GenBank/DDBJ databases">
        <authorList>
            <consortium name="Wellcome Sanger Institute Data Sharing"/>
        </authorList>
    </citation>
    <scope>NUCLEOTIDE SEQUENCE [LARGE SCALE GENOMIC DNA]</scope>
</reference>
<dbReference type="PROSITE" id="PS50211">
    <property type="entry name" value="DENN"/>
    <property type="match status" value="1"/>
</dbReference>
<proteinExistence type="predicted"/>
<reference evidence="3" key="2">
    <citation type="submission" date="2025-08" db="UniProtKB">
        <authorList>
            <consortium name="Ensembl"/>
        </authorList>
    </citation>
    <scope>IDENTIFICATION</scope>
</reference>
<dbReference type="GO" id="GO:0005829">
    <property type="term" value="C:cytosol"/>
    <property type="evidence" value="ECO:0007669"/>
    <property type="project" value="GOC"/>
</dbReference>
<evidence type="ECO:0000259" key="2">
    <source>
        <dbReference type="PROSITE" id="PS50211"/>
    </source>
</evidence>
<name>A0A672IWY3_SALFA</name>
<dbReference type="FunFam" id="3.40.50.11500:FF:000004">
    <property type="entry name" value="DENN domain-containing protein 2C isoform X1"/>
    <property type="match status" value="1"/>
</dbReference>
<dbReference type="Proteomes" id="UP000472267">
    <property type="component" value="Chromosome 17"/>
</dbReference>
<dbReference type="GO" id="GO:0005085">
    <property type="term" value="F:guanyl-nucleotide exchange factor activity"/>
    <property type="evidence" value="ECO:0007669"/>
    <property type="project" value="UniProtKB-KW"/>
</dbReference>